<evidence type="ECO:0000256" key="2">
    <source>
        <dbReference type="ARBA" id="ARBA00005179"/>
    </source>
</evidence>
<comment type="caution">
    <text evidence="10">The sequence shown here is derived from an EMBL/GenBank/DDBJ whole genome shotgun (WGS) entry which is preliminary data.</text>
</comment>
<comment type="subcellular location">
    <subcellularLocation>
        <location evidence="1">Membrane</location>
        <topology evidence="1">Multi-pass membrane protein</topology>
    </subcellularLocation>
</comment>
<protein>
    <recommendedName>
        <fullName evidence="9">Wax synthase domain-containing protein</fullName>
    </recommendedName>
</protein>
<dbReference type="GO" id="GO:0008374">
    <property type="term" value="F:O-acyltransferase activity"/>
    <property type="evidence" value="ECO:0007669"/>
    <property type="project" value="InterPro"/>
</dbReference>
<dbReference type="GO" id="GO:0006629">
    <property type="term" value="P:lipid metabolic process"/>
    <property type="evidence" value="ECO:0007669"/>
    <property type="project" value="InterPro"/>
</dbReference>
<evidence type="ECO:0000256" key="7">
    <source>
        <dbReference type="ARBA" id="ARBA00023136"/>
    </source>
</evidence>
<feature type="transmembrane region" description="Helical" evidence="8">
    <location>
        <begin position="228"/>
        <end position="256"/>
    </location>
</feature>
<evidence type="ECO:0000256" key="3">
    <source>
        <dbReference type="ARBA" id="ARBA00007282"/>
    </source>
</evidence>
<keyword evidence="11" id="KW-1185">Reference proteome</keyword>
<dbReference type="InterPro" id="IPR032805">
    <property type="entry name" value="Wax_synthase_dom"/>
</dbReference>
<name>A0A9P7DJD0_9AGAM</name>
<comment type="similarity">
    <text evidence="3">Belongs to the wax synthase family.</text>
</comment>
<feature type="domain" description="Wax synthase" evidence="9">
    <location>
        <begin position="263"/>
        <end position="337"/>
    </location>
</feature>
<dbReference type="Pfam" id="PF13813">
    <property type="entry name" value="MBOAT_2"/>
    <property type="match status" value="1"/>
</dbReference>
<gene>
    <name evidence="10" type="ORF">HD556DRAFT_384039</name>
</gene>
<feature type="transmembrane region" description="Helical" evidence="8">
    <location>
        <begin position="362"/>
        <end position="380"/>
    </location>
</feature>
<sequence>MLPLLDGLRLPTTKVLLTTETFASRVLPPLACSFATAFLVLLPRTQPVRIALWPITAILAFRAATSLDMSMEQPDLTFLNMQLQVSSCIRINCHTVQLISQISMFLIAARTLEWTVQTKPFVRTARPSSTDVPKQNLVLDTIDLICTARGCGWDWSQGLYIPPETHPTSSRLAFATSVLVSGLKHLFLCGAIHSAVRSFSPDTFGSVDGGTIFDDSLPPHLRYLRSSIITTLCAFTIYSLLQAGYEITVVICVLILRQHPDQCPPSFDSPWRATSLREFWSRRWHQWLRRVFIFFGGNPLYLLFGRVGGVMGAFLVSGFIHHLQVLPFDPSSEMWRMMLPFGMMGIGMVIERAVSGNKTGGWIGWTWTMCWLVLWGNVMVDGWARTGLFGSSSALDSATPVRQPIERLVRTFDEYLHAISRKP</sequence>
<comment type="pathway">
    <text evidence="2">Secondary metabolite biosynthesis.</text>
</comment>
<feature type="transmembrane region" description="Helical" evidence="8">
    <location>
        <begin position="334"/>
        <end position="350"/>
    </location>
</feature>
<proteinExistence type="inferred from homology"/>
<organism evidence="10 11">
    <name type="scientific">Suillus plorans</name>
    <dbReference type="NCBI Taxonomy" id="116603"/>
    <lineage>
        <taxon>Eukaryota</taxon>
        <taxon>Fungi</taxon>
        <taxon>Dikarya</taxon>
        <taxon>Basidiomycota</taxon>
        <taxon>Agaricomycotina</taxon>
        <taxon>Agaricomycetes</taxon>
        <taxon>Agaricomycetidae</taxon>
        <taxon>Boletales</taxon>
        <taxon>Suillineae</taxon>
        <taxon>Suillaceae</taxon>
        <taxon>Suillus</taxon>
    </lineage>
</organism>
<dbReference type="Proteomes" id="UP000719766">
    <property type="component" value="Unassembled WGS sequence"/>
</dbReference>
<evidence type="ECO:0000256" key="4">
    <source>
        <dbReference type="ARBA" id="ARBA00022679"/>
    </source>
</evidence>
<keyword evidence="5 8" id="KW-0812">Transmembrane</keyword>
<dbReference type="PANTHER" id="PTHR31595">
    <property type="entry name" value="LONG-CHAIN-ALCOHOL O-FATTY-ACYLTRANSFERASE 3-RELATED"/>
    <property type="match status" value="1"/>
</dbReference>
<accession>A0A9P7DJD0</accession>
<dbReference type="AlphaFoldDB" id="A0A9P7DJD0"/>
<keyword evidence="4" id="KW-0808">Transferase</keyword>
<keyword evidence="6 8" id="KW-1133">Transmembrane helix</keyword>
<dbReference type="EMBL" id="JABBWE010000022">
    <property type="protein sequence ID" value="KAG1795364.1"/>
    <property type="molecule type" value="Genomic_DNA"/>
</dbReference>
<evidence type="ECO:0000259" key="9">
    <source>
        <dbReference type="Pfam" id="PF13813"/>
    </source>
</evidence>
<dbReference type="OrthoDB" id="1077582at2759"/>
<keyword evidence="7 8" id="KW-0472">Membrane</keyword>
<evidence type="ECO:0000256" key="1">
    <source>
        <dbReference type="ARBA" id="ARBA00004141"/>
    </source>
</evidence>
<evidence type="ECO:0000256" key="5">
    <source>
        <dbReference type="ARBA" id="ARBA00022692"/>
    </source>
</evidence>
<evidence type="ECO:0000256" key="8">
    <source>
        <dbReference type="SAM" id="Phobius"/>
    </source>
</evidence>
<evidence type="ECO:0000313" key="10">
    <source>
        <dbReference type="EMBL" id="KAG1795364.1"/>
    </source>
</evidence>
<evidence type="ECO:0000313" key="11">
    <source>
        <dbReference type="Proteomes" id="UP000719766"/>
    </source>
</evidence>
<dbReference type="GeneID" id="64604210"/>
<dbReference type="PANTHER" id="PTHR31595:SF57">
    <property type="entry name" value="OS04G0481900 PROTEIN"/>
    <property type="match status" value="1"/>
</dbReference>
<dbReference type="GO" id="GO:0016020">
    <property type="term" value="C:membrane"/>
    <property type="evidence" value="ECO:0007669"/>
    <property type="project" value="UniProtKB-SubCell"/>
</dbReference>
<dbReference type="InterPro" id="IPR044851">
    <property type="entry name" value="Wax_synthase"/>
</dbReference>
<feature type="transmembrane region" description="Helical" evidence="8">
    <location>
        <begin position="291"/>
        <end position="314"/>
    </location>
</feature>
<evidence type="ECO:0000256" key="6">
    <source>
        <dbReference type="ARBA" id="ARBA00022989"/>
    </source>
</evidence>
<reference evidence="10" key="1">
    <citation type="journal article" date="2020" name="New Phytol.">
        <title>Comparative genomics reveals dynamic genome evolution in host specialist ectomycorrhizal fungi.</title>
        <authorList>
            <person name="Lofgren L.A."/>
            <person name="Nguyen N.H."/>
            <person name="Vilgalys R."/>
            <person name="Ruytinx J."/>
            <person name="Liao H.L."/>
            <person name="Branco S."/>
            <person name="Kuo A."/>
            <person name="LaButti K."/>
            <person name="Lipzen A."/>
            <person name="Andreopoulos W."/>
            <person name="Pangilinan J."/>
            <person name="Riley R."/>
            <person name="Hundley H."/>
            <person name="Na H."/>
            <person name="Barry K."/>
            <person name="Grigoriev I.V."/>
            <person name="Stajich J.E."/>
            <person name="Kennedy P.G."/>
        </authorList>
    </citation>
    <scope>NUCLEOTIDE SEQUENCE</scope>
    <source>
        <strain evidence="10">S12</strain>
    </source>
</reference>
<dbReference type="RefSeq" id="XP_041161237.1">
    <property type="nucleotide sequence ID" value="XM_041310446.1"/>
</dbReference>